<evidence type="ECO:0000256" key="5">
    <source>
        <dbReference type="ARBA" id="ARBA00023004"/>
    </source>
</evidence>
<dbReference type="SUPFAM" id="SSF57802">
    <property type="entry name" value="Rubredoxin-like"/>
    <property type="match status" value="1"/>
</dbReference>
<dbReference type="AlphaFoldDB" id="A0A1G9V7Q2"/>
<dbReference type="CDD" id="cd00730">
    <property type="entry name" value="rubredoxin"/>
    <property type="match status" value="1"/>
</dbReference>
<feature type="domain" description="Rubredoxin-like" evidence="6">
    <location>
        <begin position="435"/>
        <end position="486"/>
    </location>
</feature>
<keyword evidence="8" id="KW-1185">Reference proteome</keyword>
<dbReference type="GO" id="GO:0005506">
    <property type="term" value="F:iron ion binding"/>
    <property type="evidence" value="ECO:0007669"/>
    <property type="project" value="InterPro"/>
</dbReference>
<evidence type="ECO:0000256" key="3">
    <source>
        <dbReference type="ARBA" id="ARBA00022723"/>
    </source>
</evidence>
<dbReference type="STRING" id="430522.BFS30_21875"/>
<comment type="cofactor">
    <cofactor evidence="1">
        <name>Fe(3+)</name>
        <dbReference type="ChEBI" id="CHEBI:29034"/>
    </cofactor>
</comment>
<keyword evidence="3" id="KW-0479">Metal-binding</keyword>
<protein>
    <submittedName>
        <fullName evidence="7">Rubredoxin</fullName>
    </submittedName>
</protein>
<keyword evidence="2" id="KW-0813">Transport</keyword>
<dbReference type="PANTHER" id="PTHR47627">
    <property type="entry name" value="RUBREDOXIN"/>
    <property type="match status" value="1"/>
</dbReference>
<dbReference type="Proteomes" id="UP000183200">
    <property type="component" value="Unassembled WGS sequence"/>
</dbReference>
<dbReference type="Pfam" id="PF00301">
    <property type="entry name" value="Rubredoxin"/>
    <property type="match status" value="1"/>
</dbReference>
<gene>
    <name evidence="7" type="ORF">SAMN05421820_104410</name>
</gene>
<dbReference type="PROSITE" id="PS50903">
    <property type="entry name" value="RUBREDOXIN_LIKE"/>
    <property type="match status" value="1"/>
</dbReference>
<name>A0A1G9V7Q2_9SPHI</name>
<organism evidence="7 8">
    <name type="scientific">Pedobacter steynii</name>
    <dbReference type="NCBI Taxonomy" id="430522"/>
    <lineage>
        <taxon>Bacteria</taxon>
        <taxon>Pseudomonadati</taxon>
        <taxon>Bacteroidota</taxon>
        <taxon>Sphingobacteriia</taxon>
        <taxon>Sphingobacteriales</taxon>
        <taxon>Sphingobacteriaceae</taxon>
        <taxon>Pedobacter</taxon>
    </lineage>
</organism>
<keyword evidence="5" id="KW-0408">Iron</keyword>
<dbReference type="EMBL" id="FNGY01000004">
    <property type="protein sequence ID" value="SDM68120.1"/>
    <property type="molecule type" value="Genomic_DNA"/>
</dbReference>
<evidence type="ECO:0000259" key="6">
    <source>
        <dbReference type="PROSITE" id="PS50903"/>
    </source>
</evidence>
<proteinExistence type="predicted"/>
<keyword evidence="4" id="KW-0249">Electron transport</keyword>
<dbReference type="GO" id="GO:0009055">
    <property type="term" value="F:electron transfer activity"/>
    <property type="evidence" value="ECO:0007669"/>
    <property type="project" value="TreeGrafter"/>
</dbReference>
<accession>A0A1G9V7Q2</accession>
<dbReference type="GO" id="GO:0043448">
    <property type="term" value="P:alkane catabolic process"/>
    <property type="evidence" value="ECO:0007669"/>
    <property type="project" value="TreeGrafter"/>
</dbReference>
<evidence type="ECO:0000256" key="1">
    <source>
        <dbReference type="ARBA" id="ARBA00001965"/>
    </source>
</evidence>
<dbReference type="PANTHER" id="PTHR47627:SF1">
    <property type="entry name" value="RUBREDOXIN-1-RELATED"/>
    <property type="match status" value="1"/>
</dbReference>
<dbReference type="InterPro" id="IPR024935">
    <property type="entry name" value="Rubredoxin_dom"/>
</dbReference>
<dbReference type="RefSeq" id="WP_074607800.1">
    <property type="nucleotide sequence ID" value="NZ_FNGY01000004.1"/>
</dbReference>
<dbReference type="InterPro" id="IPR050526">
    <property type="entry name" value="Rubredoxin_ET"/>
</dbReference>
<reference evidence="8" key="1">
    <citation type="submission" date="2016-10" db="EMBL/GenBank/DDBJ databases">
        <authorList>
            <person name="Varghese N."/>
            <person name="Submissions S."/>
        </authorList>
    </citation>
    <scope>NUCLEOTIDE SEQUENCE [LARGE SCALE GENOMIC DNA]</scope>
    <source>
        <strain evidence="8">DSM 19110</strain>
    </source>
</reference>
<evidence type="ECO:0000256" key="4">
    <source>
        <dbReference type="ARBA" id="ARBA00022982"/>
    </source>
</evidence>
<dbReference type="InterPro" id="IPR024934">
    <property type="entry name" value="Rubredoxin-like_dom"/>
</dbReference>
<evidence type="ECO:0000313" key="8">
    <source>
        <dbReference type="Proteomes" id="UP000183200"/>
    </source>
</evidence>
<evidence type="ECO:0000256" key="2">
    <source>
        <dbReference type="ARBA" id="ARBA00022448"/>
    </source>
</evidence>
<evidence type="ECO:0000313" key="7">
    <source>
        <dbReference type="EMBL" id="SDM68120.1"/>
    </source>
</evidence>
<sequence length="494" mass="56754">MENTEIKTHQIKVNLPGGIVSVGDLSVMLETLEKSGVENLRFGTRQQLYFSATSAQLEDIEHGFLISDTDFETDTDRHPNIVSSYVAEDLFNSSNWLREGVYKDILDTFSYTPGLKINLIDDSQNLIPFFSGNLNFISSDIGSYWHLYIRFPKTNIIYYWSSLVYSEDIAVLSEAIENTILTQKSLYFDQPEIEGRQLETMVRASGSFLFQEAASPLKLPDFQLPYYEGFNKYNEKYWLGIYRRNELFPIVFLKELCKVCSKTRIGQIHTTPWKSIIIKGVEPADRKLWNAILDKNRMNVRHASNELNWQTEDLCEEGLKLKHELVAGFNAADLRTFKLCFAIKINPKSGLFGSVIIKKQTQEDHNDARFDLLHTTDFNPNSKHYHAYVRGISKADLLPQLTRLCEAYYQQQTLAAGEQADHYYETDNPIEPELSYVHQCKHCLSIYDEAWGEESFNIPAGTPFSGLPDDYCCPLCESARTEFTPIIKETLNTF</sequence>
<dbReference type="Gene3D" id="2.20.28.10">
    <property type="match status" value="1"/>
</dbReference>